<dbReference type="OrthoDB" id="100519at2"/>
<dbReference type="InterPro" id="IPR019734">
    <property type="entry name" value="TPR_rpt"/>
</dbReference>
<feature type="domain" description="Surface-adhesin protein E-like" evidence="4">
    <location>
        <begin position="505"/>
        <end position="603"/>
    </location>
</feature>
<dbReference type="InterPro" id="IPR011990">
    <property type="entry name" value="TPR-like_helical_dom_sf"/>
</dbReference>
<keyword evidence="1" id="KW-0677">Repeat</keyword>
<feature type="repeat" description="TPR" evidence="3">
    <location>
        <begin position="334"/>
        <end position="367"/>
    </location>
</feature>
<evidence type="ECO:0000256" key="3">
    <source>
        <dbReference type="PROSITE-ProRule" id="PRU00339"/>
    </source>
</evidence>
<organism evidence="5 6">
    <name type="scientific">Acidipila rosea</name>
    <dbReference type="NCBI Taxonomy" id="768535"/>
    <lineage>
        <taxon>Bacteria</taxon>
        <taxon>Pseudomonadati</taxon>
        <taxon>Acidobacteriota</taxon>
        <taxon>Terriglobia</taxon>
        <taxon>Terriglobales</taxon>
        <taxon>Acidobacteriaceae</taxon>
        <taxon>Acidipila</taxon>
    </lineage>
</organism>
<keyword evidence="2 3" id="KW-0802">TPR repeat</keyword>
<dbReference type="SUPFAM" id="SSF48452">
    <property type="entry name" value="TPR-like"/>
    <property type="match status" value="1"/>
</dbReference>
<gene>
    <name evidence="5" type="ORF">C7378_3526</name>
</gene>
<keyword evidence="6" id="KW-1185">Reference proteome</keyword>
<proteinExistence type="predicted"/>
<accession>A0A4R1KVQ4</accession>
<evidence type="ECO:0000256" key="2">
    <source>
        <dbReference type="ARBA" id="ARBA00022803"/>
    </source>
</evidence>
<evidence type="ECO:0000256" key="1">
    <source>
        <dbReference type="ARBA" id="ARBA00022737"/>
    </source>
</evidence>
<dbReference type="RefSeq" id="WP_131999497.1">
    <property type="nucleotide sequence ID" value="NZ_SMGK01000009.1"/>
</dbReference>
<dbReference type="Pfam" id="PF00515">
    <property type="entry name" value="TPR_1"/>
    <property type="match status" value="1"/>
</dbReference>
<protein>
    <submittedName>
        <fullName evidence="5">Tetratricopeptide repeat protein</fullName>
    </submittedName>
</protein>
<dbReference type="SMART" id="SM00028">
    <property type="entry name" value="TPR"/>
    <property type="match status" value="4"/>
</dbReference>
<dbReference type="InterPro" id="IPR031939">
    <property type="entry name" value="Adhesin_E-like"/>
</dbReference>
<sequence>MARSSRFVLLALLLAVAAVLIYRYRQHSQHLQNGVADTHPKPILIPGVTEPEEMRVEPFPKSAPTAPERMLGDAMKEIRGNSDPNALLPALDSILAKYPDYGDGYVMRLASLCNGKNHAAILSDINNALKYNTTSEDATDTKASMLSMKAKLEHDGGDDTAAMRDLDTAIHANLADAARFTNSGATAPGKTASACTWTEIDMDQLKQRFPNDYRSYLFAGLYYGFFSTWNDASLKPAMDNFAKAAELNPTSALPYFYKAHVMQQATFLKSMNWSDAQRAELNKHLLDELSKALALDPNLLPAITDRAEVYFSLKQFQQAIPDYDKAIALDPKDYGAYNDRGLSNMELGKTYDAISDFSDAIRLKPRELQKSDSYENRADAYLKTEQWALAIRDLTTAISLQTGGVSFLMNINQFRAIYPEYKPASDEAVALKLNQTFFPNLKYEDFSKSFLHDNVEKGFFSSSTLPDLYVKRSDAYLKEGDWHSAAVDFRRAANGFKRLATADRWRSIGTQQNSKLYIDMQTFDDSAITSMKLWTKQTEGTTDDSGPYSLDQYEFNCTTRQLRTVSFARYSATGNLLASRGDEKWESSIPDTLGETLLNDMCRSQK</sequence>
<dbReference type="EMBL" id="SMGK01000009">
    <property type="protein sequence ID" value="TCK68449.1"/>
    <property type="molecule type" value="Genomic_DNA"/>
</dbReference>
<reference evidence="5 6" key="1">
    <citation type="submission" date="2019-03" db="EMBL/GenBank/DDBJ databases">
        <title>Genomic Encyclopedia of Type Strains, Phase IV (KMG-IV): sequencing the most valuable type-strain genomes for metagenomic binning, comparative biology and taxonomic classification.</title>
        <authorList>
            <person name="Goeker M."/>
        </authorList>
    </citation>
    <scope>NUCLEOTIDE SEQUENCE [LARGE SCALE GENOMIC DNA]</scope>
    <source>
        <strain evidence="5 6">DSM 103428</strain>
    </source>
</reference>
<dbReference type="Proteomes" id="UP000295210">
    <property type="component" value="Unassembled WGS sequence"/>
</dbReference>
<dbReference type="PROSITE" id="PS50005">
    <property type="entry name" value="TPR"/>
    <property type="match status" value="2"/>
</dbReference>
<dbReference type="Pfam" id="PF16747">
    <property type="entry name" value="Adhesin_E"/>
    <property type="match status" value="1"/>
</dbReference>
<dbReference type="PANTHER" id="PTHR44858">
    <property type="entry name" value="TETRATRICOPEPTIDE REPEAT PROTEIN 6"/>
    <property type="match status" value="1"/>
</dbReference>
<evidence type="ECO:0000313" key="6">
    <source>
        <dbReference type="Proteomes" id="UP000295210"/>
    </source>
</evidence>
<comment type="caution">
    <text evidence="5">The sequence shown here is derived from an EMBL/GenBank/DDBJ whole genome shotgun (WGS) entry which is preliminary data.</text>
</comment>
<dbReference type="Gene3D" id="1.25.40.10">
    <property type="entry name" value="Tetratricopeptide repeat domain"/>
    <property type="match status" value="2"/>
</dbReference>
<dbReference type="AlphaFoldDB" id="A0A4R1KVQ4"/>
<feature type="repeat" description="TPR" evidence="3">
    <location>
        <begin position="300"/>
        <end position="333"/>
    </location>
</feature>
<dbReference type="PANTHER" id="PTHR44858:SF1">
    <property type="entry name" value="UDP-N-ACETYLGLUCOSAMINE--PEPTIDE N-ACETYLGLUCOSAMINYLTRANSFERASE SPINDLY-RELATED"/>
    <property type="match status" value="1"/>
</dbReference>
<name>A0A4R1KVQ4_9BACT</name>
<evidence type="ECO:0000313" key="5">
    <source>
        <dbReference type="EMBL" id="TCK68449.1"/>
    </source>
</evidence>
<dbReference type="InterPro" id="IPR050498">
    <property type="entry name" value="Ycf3"/>
</dbReference>
<evidence type="ECO:0000259" key="4">
    <source>
        <dbReference type="Pfam" id="PF16747"/>
    </source>
</evidence>